<reference evidence="3" key="2">
    <citation type="journal article" date="2022" name="Sci. Rep.">
        <title>In silico prediction of the enzymes involved in the degradation of the herbicide molinate by Gulosibacter molinativorax ON4T.</title>
        <authorList>
            <person name="Lopes A.R."/>
            <person name="Bunin E."/>
            <person name="Viana A.T."/>
            <person name="Froufe H."/>
            <person name="Munoz-Merida A."/>
            <person name="Pinho D."/>
            <person name="Figueiredo J."/>
            <person name="Barroso C."/>
            <person name="Vaz-Moreira I."/>
            <person name="Bellanger X."/>
            <person name="Egas C."/>
            <person name="Nunes O.C."/>
        </authorList>
    </citation>
    <scope>NUCLEOTIDE SEQUENCE</scope>
    <source>
        <strain evidence="3">ON4</strain>
    </source>
</reference>
<keyword evidence="1" id="KW-0175">Coiled coil</keyword>
<evidence type="ECO:0000256" key="2">
    <source>
        <dbReference type="SAM" id="Phobius"/>
    </source>
</evidence>
<comment type="caution">
    <text evidence="3">The sequence shown here is derived from an EMBL/GenBank/DDBJ whole genome shotgun (WGS) entry which is preliminary data.</text>
</comment>
<feature type="transmembrane region" description="Helical" evidence="2">
    <location>
        <begin position="6"/>
        <end position="27"/>
    </location>
</feature>
<name>A0ABT7CAJ9_9MICO</name>
<keyword evidence="4" id="KW-1185">Reference proteome</keyword>
<protein>
    <submittedName>
        <fullName evidence="3">Uncharacterized protein</fullName>
    </submittedName>
</protein>
<reference evidence="3" key="1">
    <citation type="submission" date="2018-03" db="EMBL/GenBank/DDBJ databases">
        <authorList>
            <person name="Nunes O.C."/>
            <person name="Lopes A.R."/>
            <person name="Froufe H."/>
            <person name="Munoz-Merida A."/>
            <person name="Barroso C."/>
            <person name="Egas C."/>
        </authorList>
    </citation>
    <scope>NUCLEOTIDE SEQUENCE</scope>
    <source>
        <strain evidence="3">ON4</strain>
    </source>
</reference>
<dbReference type="RefSeq" id="WP_026937367.1">
    <property type="nucleotide sequence ID" value="NZ_CP028426.1"/>
</dbReference>
<keyword evidence="2" id="KW-0472">Membrane</keyword>
<keyword evidence="2" id="KW-0812">Transmembrane</keyword>
<evidence type="ECO:0000313" key="4">
    <source>
        <dbReference type="Proteomes" id="UP001170379"/>
    </source>
</evidence>
<gene>
    <name evidence="3" type="ORF">C7K25_12710</name>
</gene>
<organism evidence="3 4">
    <name type="scientific">Gulosibacter molinativorax</name>
    <dbReference type="NCBI Taxonomy" id="256821"/>
    <lineage>
        <taxon>Bacteria</taxon>
        <taxon>Bacillati</taxon>
        <taxon>Actinomycetota</taxon>
        <taxon>Actinomycetes</taxon>
        <taxon>Micrococcales</taxon>
        <taxon>Microbacteriaceae</taxon>
        <taxon>Gulosibacter</taxon>
    </lineage>
</organism>
<accession>A0ABT7CAJ9</accession>
<feature type="coiled-coil region" evidence="1">
    <location>
        <begin position="48"/>
        <end position="82"/>
    </location>
</feature>
<dbReference type="Proteomes" id="UP001170379">
    <property type="component" value="Unassembled WGS sequence"/>
</dbReference>
<keyword evidence="2" id="KW-1133">Transmembrane helix</keyword>
<evidence type="ECO:0000313" key="3">
    <source>
        <dbReference type="EMBL" id="MDJ1372221.1"/>
    </source>
</evidence>
<sequence length="146" mass="16134">MTEFDPAPWLAALGLTGTGTGAIGFFAGRRKSKADAALAEVQVVAGALEVWKSTVQQQDQDMREMRAEIVEMRGELRELRLAERVHANANAVLVEYVREGWRFKRDNPGKPWPLAVEGGIPSHVYAIVHPELAKTLTSEIPIQEES</sequence>
<dbReference type="EMBL" id="PXVD01000021">
    <property type="protein sequence ID" value="MDJ1372221.1"/>
    <property type="molecule type" value="Genomic_DNA"/>
</dbReference>
<evidence type="ECO:0000256" key="1">
    <source>
        <dbReference type="SAM" id="Coils"/>
    </source>
</evidence>
<proteinExistence type="predicted"/>